<keyword evidence="3" id="KW-1185">Reference proteome</keyword>
<reference evidence="2 3" key="1">
    <citation type="journal article" date="2018" name="Sci. Rep.">
        <title>Genome sequence of the cauliflower mushroom Sparassis crispa (Hanabiratake) and its association with beneficial usage.</title>
        <authorList>
            <person name="Kiyama R."/>
            <person name="Furutani Y."/>
            <person name="Kawaguchi K."/>
            <person name="Nakanishi T."/>
        </authorList>
    </citation>
    <scope>NUCLEOTIDE SEQUENCE [LARGE SCALE GENOMIC DNA]</scope>
</reference>
<dbReference type="AlphaFoldDB" id="A0A401GD75"/>
<feature type="region of interest" description="Disordered" evidence="1">
    <location>
        <begin position="75"/>
        <end position="107"/>
    </location>
</feature>
<evidence type="ECO:0000256" key="1">
    <source>
        <dbReference type="SAM" id="MobiDB-lite"/>
    </source>
</evidence>
<organism evidence="2 3">
    <name type="scientific">Sparassis crispa</name>
    <dbReference type="NCBI Taxonomy" id="139825"/>
    <lineage>
        <taxon>Eukaryota</taxon>
        <taxon>Fungi</taxon>
        <taxon>Dikarya</taxon>
        <taxon>Basidiomycota</taxon>
        <taxon>Agaricomycotina</taxon>
        <taxon>Agaricomycetes</taxon>
        <taxon>Polyporales</taxon>
        <taxon>Sparassidaceae</taxon>
        <taxon>Sparassis</taxon>
    </lineage>
</organism>
<accession>A0A401GD75</accession>
<evidence type="ECO:0000313" key="2">
    <source>
        <dbReference type="EMBL" id="GBE80139.1"/>
    </source>
</evidence>
<proteinExistence type="predicted"/>
<sequence>MAAHPAKDDFAMGYERLADGKRIKDFITRTVRDAGAIHGDEELTTDQTVEGVGPDVMHDASDAPLPNILFNGQLLEGSSDSADEDGILSVLDDSDVSTSDSESEGGE</sequence>
<dbReference type="Proteomes" id="UP000287166">
    <property type="component" value="Unassembled WGS sequence"/>
</dbReference>
<gene>
    <name evidence="2" type="ORF">SCP_0213420</name>
</gene>
<feature type="compositionally biased region" description="Low complexity" evidence="1">
    <location>
        <begin position="88"/>
        <end position="100"/>
    </location>
</feature>
<protein>
    <submittedName>
        <fullName evidence="2">Uncharacterized protein</fullName>
    </submittedName>
</protein>
<dbReference type="RefSeq" id="XP_027611052.1">
    <property type="nucleotide sequence ID" value="XM_027755251.1"/>
</dbReference>
<dbReference type="InParanoid" id="A0A401GD75"/>
<dbReference type="EMBL" id="BFAD01000002">
    <property type="protein sequence ID" value="GBE80139.1"/>
    <property type="molecule type" value="Genomic_DNA"/>
</dbReference>
<feature type="region of interest" description="Disordered" evidence="1">
    <location>
        <begin position="38"/>
        <end position="60"/>
    </location>
</feature>
<dbReference type="GeneID" id="38777056"/>
<comment type="caution">
    <text evidence="2">The sequence shown here is derived from an EMBL/GenBank/DDBJ whole genome shotgun (WGS) entry which is preliminary data.</text>
</comment>
<name>A0A401GD75_9APHY</name>
<evidence type="ECO:0000313" key="3">
    <source>
        <dbReference type="Proteomes" id="UP000287166"/>
    </source>
</evidence>